<dbReference type="AlphaFoldDB" id="A0A6L9SS28"/>
<feature type="binding site" evidence="20">
    <location>
        <position position="442"/>
    </location>
    <ligand>
        <name>Mg(2+)</name>
        <dbReference type="ChEBI" id="CHEBI:18420"/>
    </ligand>
</feature>
<reference evidence="24 25" key="1">
    <citation type="submission" date="2019-10" db="EMBL/GenBank/DDBJ databases">
        <title>Bifidobacterium from non-human primates.</title>
        <authorList>
            <person name="Modesto M."/>
        </authorList>
    </citation>
    <scope>NUCLEOTIDE SEQUENCE [LARGE SCALE GENOMIC DNA]</scope>
    <source>
        <strain evidence="24 25">SMA15</strain>
    </source>
</reference>
<dbReference type="Gene3D" id="3.20.20.60">
    <property type="entry name" value="Phosphoenolpyruvate-binding domains"/>
    <property type="match status" value="1"/>
</dbReference>
<dbReference type="NCBIfam" id="TIGR01417">
    <property type="entry name" value="PTS_I_fam"/>
    <property type="match status" value="1"/>
</dbReference>
<dbReference type="Pfam" id="PF05524">
    <property type="entry name" value="PEP-utilisers_N"/>
    <property type="match status" value="1"/>
</dbReference>
<dbReference type="InterPro" id="IPR036637">
    <property type="entry name" value="Phosphohistidine_dom_sf"/>
</dbReference>
<evidence type="ECO:0000313" key="24">
    <source>
        <dbReference type="EMBL" id="NEG55366.1"/>
    </source>
</evidence>
<evidence type="ECO:0000256" key="11">
    <source>
        <dbReference type="ARBA" id="ARBA00022679"/>
    </source>
</evidence>
<evidence type="ECO:0000256" key="4">
    <source>
        <dbReference type="ARBA" id="ARBA00004496"/>
    </source>
</evidence>
<evidence type="ECO:0000313" key="25">
    <source>
        <dbReference type="Proteomes" id="UP000483293"/>
    </source>
</evidence>
<dbReference type="Pfam" id="PF02896">
    <property type="entry name" value="PEP-utilizers_C"/>
    <property type="match status" value="1"/>
</dbReference>
<dbReference type="InterPro" id="IPR023151">
    <property type="entry name" value="PEP_util_CS"/>
</dbReference>
<evidence type="ECO:0000256" key="2">
    <source>
        <dbReference type="ARBA" id="ARBA00001946"/>
    </source>
</evidence>
<evidence type="ECO:0000256" key="1">
    <source>
        <dbReference type="ARBA" id="ARBA00000683"/>
    </source>
</evidence>
<dbReference type="InterPro" id="IPR040442">
    <property type="entry name" value="Pyrv_kinase-like_dom_sf"/>
</dbReference>
<keyword evidence="10 17" id="KW-0762">Sugar transport</keyword>
<proteinExistence type="inferred from homology"/>
<dbReference type="SUPFAM" id="SSF51621">
    <property type="entry name" value="Phosphoenolpyruvate/pyruvate domain"/>
    <property type="match status" value="1"/>
</dbReference>
<evidence type="ECO:0000256" key="7">
    <source>
        <dbReference type="ARBA" id="ARBA00016544"/>
    </source>
</evidence>
<comment type="subcellular location">
    <subcellularLocation>
        <location evidence="4 17">Cytoplasm</location>
    </subcellularLocation>
</comment>
<evidence type="ECO:0000256" key="13">
    <source>
        <dbReference type="ARBA" id="ARBA00022723"/>
    </source>
</evidence>
<dbReference type="PRINTS" id="PR01736">
    <property type="entry name" value="PHPHTRNFRASE"/>
</dbReference>
<keyword evidence="11 17" id="KW-0808">Transferase</keyword>
<feature type="binding site" evidence="19">
    <location>
        <position position="293"/>
    </location>
    <ligand>
        <name>phosphoenolpyruvate</name>
        <dbReference type="ChEBI" id="CHEBI:58702"/>
    </ligand>
</feature>
<dbReference type="GO" id="GO:0008965">
    <property type="term" value="F:phosphoenolpyruvate-protein phosphotransferase activity"/>
    <property type="evidence" value="ECO:0007669"/>
    <property type="project" value="UniProtKB-EC"/>
</dbReference>
<sequence length="551" mass="57761">MVITGSGIGRGVAVGKVIRMAPPLEEPADVRRDASISAVVENERVTKALATVNAELNHRAEMAKNGDEGAKQAAPILEAIAMFASDPSLATSIQNLVNGGKTGERAVLEGFAQVEEMFRMIGGYQAERAADLHDVGQRVIAELRGVPAPGVPESDEPFVLVAEDLSPADTSSLDLTKTLAIVTSQGGPTSHTAILARARGIVAVVSAAGAEDLKTGETIIVNAAKGEVVTEPTEAEIEEAEHAKAKAARAKELRGQAGGTKDGHHVPLLANLGKPADGKTALEYGAEGVGLFRSEFLFIGNSEPPSVEEQTKAYAELLAQFPGKKVVIRMLDAGADKPLPFLTPEDEPNPALGLRGLRTLRVHKEVLEGQLKALAAADAQTDADLWVMAPMVADEHEAAYFVKLGKSFGLKKVGVMAEVPSIAVMADKVAQVADFVSIGTNDLTQYTMAADRTLGSVSNYQTAWHPAVLRMIKLIADAGNKYGMPVGVCGEAAADPDLAVVLTGIGVNSLSMTPVALDDVRAQLAEVTFEEAKAKAEAALNGDFYKPAWGD</sequence>
<dbReference type="InterPro" id="IPR036618">
    <property type="entry name" value="PtsI_HPr-bd_sf"/>
</dbReference>
<dbReference type="PROSITE" id="PS00742">
    <property type="entry name" value="PEP_ENZYMES_2"/>
    <property type="match status" value="1"/>
</dbReference>
<dbReference type="Gene3D" id="1.10.274.10">
    <property type="entry name" value="PtsI, HPr-binding domain"/>
    <property type="match status" value="1"/>
</dbReference>
<feature type="domain" description="PEP-utilising enzyme mobile" evidence="21">
    <location>
        <begin position="156"/>
        <end position="226"/>
    </location>
</feature>
<dbReference type="InterPro" id="IPR050499">
    <property type="entry name" value="PEP-utilizing_PTS_enzyme"/>
</dbReference>
<feature type="binding site" evidence="19">
    <location>
        <position position="329"/>
    </location>
    <ligand>
        <name>phosphoenolpyruvate</name>
        <dbReference type="ChEBI" id="CHEBI:58702"/>
    </ligand>
</feature>
<keyword evidence="24" id="KW-0670">Pyruvate</keyword>
<evidence type="ECO:0000256" key="15">
    <source>
        <dbReference type="ARBA" id="ARBA00022842"/>
    </source>
</evidence>
<comment type="caution">
    <text evidence="24">The sequence shown here is derived from an EMBL/GenBank/DDBJ whole genome shotgun (WGS) entry which is preliminary data.</text>
</comment>
<feature type="active site" description="Proton donor" evidence="18">
    <location>
        <position position="489"/>
    </location>
</feature>
<dbReference type="GO" id="GO:0016301">
    <property type="term" value="F:kinase activity"/>
    <property type="evidence" value="ECO:0007669"/>
    <property type="project" value="UniProtKB-KW"/>
</dbReference>
<dbReference type="EMBL" id="WHZV01000004">
    <property type="protein sequence ID" value="NEG55366.1"/>
    <property type="molecule type" value="Genomic_DNA"/>
</dbReference>
<accession>A0A6L9SS28</accession>
<name>A0A6L9SS28_9BIFI</name>
<dbReference type="PANTHER" id="PTHR46244:SF3">
    <property type="entry name" value="PHOSPHOENOLPYRUVATE-PROTEIN PHOSPHOTRANSFERASE"/>
    <property type="match status" value="1"/>
</dbReference>
<evidence type="ECO:0000256" key="19">
    <source>
        <dbReference type="PIRSR" id="PIRSR000732-2"/>
    </source>
</evidence>
<gene>
    <name evidence="24" type="primary">ptsP</name>
    <name evidence="24" type="ORF">GFD21_06215</name>
</gene>
<dbReference type="RefSeq" id="WP_163197071.1">
    <property type="nucleotide sequence ID" value="NZ_WHZV01000004.1"/>
</dbReference>
<dbReference type="SUPFAM" id="SSF47831">
    <property type="entry name" value="Enzyme I of the PEP:sugar phosphotransferase system HPr-binding (sub)domain"/>
    <property type="match status" value="1"/>
</dbReference>
<evidence type="ECO:0000259" key="23">
    <source>
        <dbReference type="Pfam" id="PF05524"/>
    </source>
</evidence>
<dbReference type="Proteomes" id="UP000483293">
    <property type="component" value="Unassembled WGS sequence"/>
</dbReference>
<keyword evidence="14 17" id="KW-0418">Kinase</keyword>
<protein>
    <recommendedName>
        <fullName evidence="7 17">Phosphoenolpyruvate-protein phosphotransferase</fullName>
        <ecNumber evidence="6 17">2.7.3.9</ecNumber>
    </recommendedName>
    <alternativeName>
        <fullName evidence="16 17">Phosphotransferase system, enzyme I</fullName>
    </alternativeName>
</protein>
<feature type="domain" description="Phosphotransferase system enzyme I N-terminal" evidence="23">
    <location>
        <begin position="5"/>
        <end position="128"/>
    </location>
</feature>
<dbReference type="PANTHER" id="PTHR46244">
    <property type="entry name" value="PHOSPHOENOLPYRUVATE-PROTEIN PHOSPHOTRANSFERASE"/>
    <property type="match status" value="1"/>
</dbReference>
<dbReference type="InterPro" id="IPR018274">
    <property type="entry name" value="PEP_util_AS"/>
</dbReference>
<organism evidence="24 25">
    <name type="scientific">Bifidobacterium platyrrhinorum</name>
    <dbReference type="NCBI Taxonomy" id="2661628"/>
    <lineage>
        <taxon>Bacteria</taxon>
        <taxon>Bacillati</taxon>
        <taxon>Actinomycetota</taxon>
        <taxon>Actinomycetes</taxon>
        <taxon>Bifidobacteriales</taxon>
        <taxon>Bifidobacteriaceae</taxon>
        <taxon>Bifidobacterium</taxon>
    </lineage>
</organism>
<keyword evidence="12 17" id="KW-0598">Phosphotransferase system</keyword>
<dbReference type="SUPFAM" id="SSF52009">
    <property type="entry name" value="Phosphohistidine domain"/>
    <property type="match status" value="1"/>
</dbReference>
<dbReference type="InterPro" id="IPR015813">
    <property type="entry name" value="Pyrv/PenolPyrv_kinase-like_dom"/>
</dbReference>
<evidence type="ECO:0000256" key="17">
    <source>
        <dbReference type="PIRNR" id="PIRNR000732"/>
    </source>
</evidence>
<evidence type="ECO:0000256" key="3">
    <source>
        <dbReference type="ARBA" id="ARBA00002728"/>
    </source>
</evidence>
<keyword evidence="13 17" id="KW-0479">Metal-binding</keyword>
<evidence type="ECO:0000259" key="22">
    <source>
        <dbReference type="Pfam" id="PF02896"/>
    </source>
</evidence>
<dbReference type="InterPro" id="IPR000121">
    <property type="entry name" value="PEP_util_C"/>
</dbReference>
<comment type="function">
    <text evidence="3 17">General (non sugar-specific) component of the phosphoenolpyruvate-dependent sugar phosphotransferase system (sugar PTS). This major carbohydrate active-transport system catalyzes the phosphorylation of incoming sugar substrates concomitantly with their translocation across the cell membrane. Enzyme I transfers the phosphoryl group from phosphoenolpyruvate (PEP) to the phosphoryl carrier protein (HPr).</text>
</comment>
<dbReference type="InterPro" id="IPR024692">
    <property type="entry name" value="PTS_EI"/>
</dbReference>
<feature type="domain" description="PEP-utilising enzyme C-terminal" evidence="22">
    <location>
        <begin position="249"/>
        <end position="527"/>
    </location>
</feature>
<dbReference type="GO" id="GO:0009401">
    <property type="term" value="P:phosphoenolpyruvate-dependent sugar phosphotransferase system"/>
    <property type="evidence" value="ECO:0007669"/>
    <property type="project" value="UniProtKB-KW"/>
</dbReference>
<dbReference type="Gene3D" id="3.50.30.10">
    <property type="entry name" value="Phosphohistidine domain"/>
    <property type="match status" value="1"/>
</dbReference>
<feature type="binding site" evidence="19">
    <location>
        <begin position="441"/>
        <end position="442"/>
    </location>
    <ligand>
        <name>phosphoenolpyruvate</name>
        <dbReference type="ChEBI" id="CHEBI:58702"/>
    </ligand>
</feature>
<dbReference type="GO" id="GO:0005737">
    <property type="term" value="C:cytoplasm"/>
    <property type="evidence" value="ECO:0007669"/>
    <property type="project" value="UniProtKB-SubCell"/>
</dbReference>
<keyword evidence="9 17" id="KW-0963">Cytoplasm</keyword>
<dbReference type="PIRSF" id="PIRSF000732">
    <property type="entry name" value="PTS_enzyme_I"/>
    <property type="match status" value="1"/>
</dbReference>
<keyword evidence="25" id="KW-1185">Reference proteome</keyword>
<evidence type="ECO:0000256" key="5">
    <source>
        <dbReference type="ARBA" id="ARBA00007837"/>
    </source>
</evidence>
<dbReference type="InterPro" id="IPR006318">
    <property type="entry name" value="PTS_EI-like"/>
</dbReference>
<evidence type="ECO:0000256" key="6">
    <source>
        <dbReference type="ARBA" id="ARBA00012232"/>
    </source>
</evidence>
<evidence type="ECO:0000256" key="18">
    <source>
        <dbReference type="PIRSR" id="PIRSR000732-1"/>
    </source>
</evidence>
<evidence type="ECO:0000256" key="16">
    <source>
        <dbReference type="ARBA" id="ARBA00033235"/>
    </source>
</evidence>
<dbReference type="InterPro" id="IPR008279">
    <property type="entry name" value="PEP-util_enz_mobile_dom"/>
</dbReference>
<evidence type="ECO:0000256" key="14">
    <source>
        <dbReference type="ARBA" id="ARBA00022777"/>
    </source>
</evidence>
<evidence type="ECO:0000256" key="9">
    <source>
        <dbReference type="ARBA" id="ARBA00022490"/>
    </source>
</evidence>
<feature type="binding site" evidence="19">
    <location>
        <position position="452"/>
    </location>
    <ligand>
        <name>phosphoenolpyruvate</name>
        <dbReference type="ChEBI" id="CHEBI:58702"/>
    </ligand>
</feature>
<evidence type="ECO:0000256" key="12">
    <source>
        <dbReference type="ARBA" id="ARBA00022683"/>
    </source>
</evidence>
<evidence type="ECO:0000256" key="8">
    <source>
        <dbReference type="ARBA" id="ARBA00022448"/>
    </source>
</evidence>
<dbReference type="Pfam" id="PF00391">
    <property type="entry name" value="PEP-utilizers"/>
    <property type="match status" value="1"/>
</dbReference>
<feature type="binding site" evidence="20">
    <location>
        <position position="418"/>
    </location>
    <ligand>
        <name>Mg(2+)</name>
        <dbReference type="ChEBI" id="CHEBI:18420"/>
    </ligand>
</feature>
<comment type="cofactor">
    <cofactor evidence="2 17 20">
        <name>Mg(2+)</name>
        <dbReference type="ChEBI" id="CHEBI:18420"/>
    </cofactor>
</comment>
<evidence type="ECO:0000259" key="21">
    <source>
        <dbReference type="Pfam" id="PF00391"/>
    </source>
</evidence>
<keyword evidence="8 17" id="KW-0813">Transport</keyword>
<comment type="catalytic activity">
    <reaction evidence="1 17">
        <text>L-histidyl-[protein] + phosphoenolpyruvate = N(pros)-phospho-L-histidyl-[protein] + pyruvate</text>
        <dbReference type="Rhea" id="RHEA:23880"/>
        <dbReference type="Rhea" id="RHEA-COMP:9745"/>
        <dbReference type="Rhea" id="RHEA-COMP:9746"/>
        <dbReference type="ChEBI" id="CHEBI:15361"/>
        <dbReference type="ChEBI" id="CHEBI:29979"/>
        <dbReference type="ChEBI" id="CHEBI:58702"/>
        <dbReference type="ChEBI" id="CHEBI:64837"/>
        <dbReference type="EC" id="2.7.3.9"/>
    </reaction>
</comment>
<dbReference type="InterPro" id="IPR008731">
    <property type="entry name" value="PTS_EIN"/>
</dbReference>
<dbReference type="GO" id="GO:0046872">
    <property type="term" value="F:metal ion binding"/>
    <property type="evidence" value="ECO:0007669"/>
    <property type="project" value="UniProtKB-KW"/>
</dbReference>
<evidence type="ECO:0000256" key="20">
    <source>
        <dbReference type="PIRSR" id="PIRSR000732-3"/>
    </source>
</evidence>
<comment type="similarity">
    <text evidence="5 17">Belongs to the PEP-utilizing enzyme family.</text>
</comment>
<keyword evidence="15 17" id="KW-0460">Magnesium</keyword>
<dbReference type="PROSITE" id="PS00370">
    <property type="entry name" value="PEP_ENZYMES_PHOS_SITE"/>
    <property type="match status" value="1"/>
</dbReference>
<evidence type="ECO:0000256" key="10">
    <source>
        <dbReference type="ARBA" id="ARBA00022597"/>
    </source>
</evidence>
<dbReference type="EC" id="2.7.3.9" evidence="6 17"/>
<feature type="active site" description="Tele-phosphohistidine intermediate" evidence="18">
    <location>
        <position position="191"/>
    </location>
</feature>